<accession>A0A2L1VKZ4</accession>
<reference evidence="4" key="1">
    <citation type="submission" date="2017-12" db="EMBL/GenBank/DDBJ databases">
        <title>FDA dAtabase for Regulatory Grade micrObial Sequences (FDA-ARGOS): Supporting development and validation of Infectious Disease Dx tests.</title>
        <authorList>
            <person name="Hoffmann M."/>
            <person name="Allard M."/>
            <person name="Evans P."/>
            <person name="Brown E."/>
            <person name="Tallon L."/>
            <person name="Sadzewicz L."/>
            <person name="Sengamalay N."/>
            <person name="Ott S."/>
            <person name="Godinez A."/>
            <person name="Nagaraj S."/>
            <person name="Vavikolanu K."/>
            <person name="Aluvathingal J."/>
            <person name="Nadendla S."/>
            <person name="Sichtig H."/>
        </authorList>
    </citation>
    <scope>NUCLEOTIDE SEQUENCE [LARGE SCALE GENOMIC DNA]</scope>
    <source>
        <strain evidence="4">FDAARGOS_129</strain>
    </source>
</reference>
<dbReference type="InterPro" id="IPR001509">
    <property type="entry name" value="Epimerase_deHydtase"/>
</dbReference>
<evidence type="ECO:0000313" key="4">
    <source>
        <dbReference type="Proteomes" id="UP000237921"/>
    </source>
</evidence>
<sequence length="621" mass="69710">MDNLNKAKKDNFSRKTILVTGAAGFIGSRLIVELLREGHQVIAALRNAPTKKEKLLDFIATEGLIDPSISFVEYDLSRDFKLDSLLADTQMKIHVIYHLAASFNWGISKADAQLTNVKSGLALIEWAATLKQLERFIWIGGYRMASPPKGSPDDLYRKYGGYEASKLLGHQAFIEACKRLNVPWTAIHPATVIDGFYRYGDMQYIGIAEMIGKLYQGRLMALPGGRDTFLPLCNMQYIVSFLIRTMFYPETIAQEYMLLDPATPKFHHLIHLVAEYLGVSTPHLQLPKILLEKLPEVLLDSSKEQLAFISNENYQVAETEMMAAKMGIADLINTTPYFSHWIDRLVLTRFGHMQVATPSRFSYQSRYWTETYIKQSLGSEKASALFLHGIPFDSACWSPIINRITYDQVAMMDLPGLGRSGSYEIMEDNNQQFIDVASKLLAPNSVVIAHSLGCLFALNLAKKYPDKVARLILISPYFVQARAAKIFQIQAISNLIFRFVPKDIIAKDLHPDGQKNPSVGYAMDSLCRVSVSKHISEYMHLVNLPQQRAAQTTLLNELRSKVEIIIGEKNPIVTPISPDIPVHIIAGAGHNPHITHVEAVYDYLTPVLTKYISTTAQLSDV</sequence>
<name>A0A2L1VKZ4_ACINO</name>
<evidence type="ECO:0000259" key="2">
    <source>
        <dbReference type="Pfam" id="PF12697"/>
    </source>
</evidence>
<dbReference type="Pfam" id="PF01370">
    <property type="entry name" value="Epimerase"/>
    <property type="match status" value="1"/>
</dbReference>
<dbReference type="InterPro" id="IPR036291">
    <property type="entry name" value="NAD(P)-bd_dom_sf"/>
</dbReference>
<evidence type="ECO:0000313" key="3">
    <source>
        <dbReference type="EMBL" id="AVF45889.1"/>
    </source>
</evidence>
<dbReference type="InterPro" id="IPR029058">
    <property type="entry name" value="AB_hydrolase_fold"/>
</dbReference>
<dbReference type="EMBL" id="CP014019">
    <property type="protein sequence ID" value="AVF45889.1"/>
    <property type="molecule type" value="Genomic_DNA"/>
</dbReference>
<organism evidence="3 4">
    <name type="scientific">Acinetobacter nosocomialis</name>
    <dbReference type="NCBI Taxonomy" id="106654"/>
    <lineage>
        <taxon>Bacteria</taxon>
        <taxon>Pseudomonadati</taxon>
        <taxon>Pseudomonadota</taxon>
        <taxon>Gammaproteobacteria</taxon>
        <taxon>Moraxellales</taxon>
        <taxon>Moraxellaceae</taxon>
        <taxon>Acinetobacter</taxon>
        <taxon>Acinetobacter calcoaceticus/baumannii complex</taxon>
    </lineage>
</organism>
<protein>
    <submittedName>
        <fullName evidence="3">UDP-glucose 4-epimerase</fullName>
    </submittedName>
</protein>
<feature type="domain" description="NAD-dependent epimerase/dehydratase" evidence="1">
    <location>
        <begin position="17"/>
        <end position="218"/>
    </location>
</feature>
<dbReference type="AlphaFoldDB" id="A0A2L1VKZ4"/>
<dbReference type="PANTHER" id="PTHR43689">
    <property type="entry name" value="HYDROLASE"/>
    <property type="match status" value="1"/>
</dbReference>
<dbReference type="Proteomes" id="UP000237921">
    <property type="component" value="Chromosome"/>
</dbReference>
<dbReference type="Gene3D" id="3.40.50.1820">
    <property type="entry name" value="alpha/beta hydrolase"/>
    <property type="match status" value="1"/>
</dbReference>
<feature type="domain" description="AB hydrolase-1" evidence="2">
    <location>
        <begin position="385"/>
        <end position="602"/>
    </location>
</feature>
<dbReference type="SUPFAM" id="SSF53474">
    <property type="entry name" value="alpha/beta-Hydrolases"/>
    <property type="match status" value="1"/>
</dbReference>
<proteinExistence type="predicted"/>
<dbReference type="InterPro" id="IPR000073">
    <property type="entry name" value="AB_hydrolase_1"/>
</dbReference>
<dbReference type="SUPFAM" id="SSF51735">
    <property type="entry name" value="NAD(P)-binding Rossmann-fold domains"/>
    <property type="match status" value="1"/>
</dbReference>
<gene>
    <name evidence="3" type="ORF">AL533_16770</name>
</gene>
<dbReference type="RefSeq" id="WP_104919152.1">
    <property type="nucleotide sequence ID" value="NZ_CP014019.1"/>
</dbReference>
<dbReference type="PANTHER" id="PTHR43689:SF8">
    <property type="entry name" value="ALPHA_BETA-HYDROLASES SUPERFAMILY PROTEIN"/>
    <property type="match status" value="1"/>
</dbReference>
<dbReference type="Gene3D" id="3.40.50.720">
    <property type="entry name" value="NAD(P)-binding Rossmann-like Domain"/>
    <property type="match status" value="1"/>
</dbReference>
<dbReference type="Pfam" id="PF12697">
    <property type="entry name" value="Abhydrolase_6"/>
    <property type="match status" value="1"/>
</dbReference>
<evidence type="ECO:0000259" key="1">
    <source>
        <dbReference type="Pfam" id="PF01370"/>
    </source>
</evidence>